<accession>A0A6L2ZP91</accession>
<dbReference type="RefSeq" id="WP_176487801.1">
    <property type="nucleotide sequence ID" value="NZ_BLXO01000002.1"/>
</dbReference>
<dbReference type="AlphaFoldDB" id="A0A6L2ZP91"/>
<dbReference type="EMBL" id="BLXO01000002">
    <property type="protein sequence ID" value="GFN46081.1"/>
    <property type="molecule type" value="Genomic_DNA"/>
</dbReference>
<evidence type="ECO:0000313" key="1">
    <source>
        <dbReference type="EMBL" id="GFN46081.1"/>
    </source>
</evidence>
<proteinExistence type="predicted"/>
<dbReference type="Proteomes" id="UP000504714">
    <property type="component" value="Unassembled WGS sequence"/>
</dbReference>
<organism evidence="1 2">
    <name type="scientific">Candidatus Regiella insecticola</name>
    <dbReference type="NCBI Taxonomy" id="138073"/>
    <lineage>
        <taxon>Bacteria</taxon>
        <taxon>Pseudomonadati</taxon>
        <taxon>Pseudomonadota</taxon>
        <taxon>Gammaproteobacteria</taxon>
        <taxon>Enterobacterales</taxon>
        <taxon>Enterobacteriaceae</taxon>
        <taxon>aphid secondary symbionts</taxon>
        <taxon>Candidatus Regiella</taxon>
    </lineage>
</organism>
<reference evidence="1 2" key="1">
    <citation type="submission" date="2020-06" db="EMBL/GenBank/DDBJ databases">
        <title>The genome sequence of Candidatus Regiella insecticola strain Tut.</title>
        <authorList>
            <person name="Nikoh N."/>
            <person name="Tsuchida T."/>
            <person name="Koga R."/>
            <person name="Oshima K."/>
            <person name="Hattori M."/>
            <person name="Fukatsu T."/>
        </authorList>
    </citation>
    <scope>NUCLEOTIDE SEQUENCE [LARGE SCALE GENOMIC DNA]</scope>
    <source>
        <strain evidence="1 2">Tut</strain>
    </source>
</reference>
<evidence type="ECO:0000313" key="2">
    <source>
        <dbReference type="Proteomes" id="UP000504714"/>
    </source>
</evidence>
<comment type="caution">
    <text evidence="1">The sequence shown here is derived from an EMBL/GenBank/DDBJ whole genome shotgun (WGS) entry which is preliminary data.</text>
</comment>
<sequence length="76" mass="8664">MVLSSGNPSASRSVAATATIAVFLLRRYHTEWFNYFKELAESDIDQIIDSELLPAFIKEIALYLKKKPFPRSKKNS</sequence>
<gene>
    <name evidence="1" type="ORF">RINTU1_15140</name>
</gene>
<name>A0A6L2ZP91_9ENTR</name>
<protein>
    <submittedName>
        <fullName evidence="1">Uncharacterized protein</fullName>
    </submittedName>
</protein>